<feature type="non-terminal residue" evidence="1">
    <location>
        <position position="1"/>
    </location>
</feature>
<comment type="caution">
    <text evidence="1">The sequence shown here is derived from an EMBL/GenBank/DDBJ whole genome shotgun (WGS) entry which is preliminary data.</text>
</comment>
<proteinExistence type="predicted"/>
<evidence type="ECO:0000313" key="1">
    <source>
        <dbReference type="EMBL" id="KKK85754.1"/>
    </source>
</evidence>
<organism evidence="1">
    <name type="scientific">marine sediment metagenome</name>
    <dbReference type="NCBI Taxonomy" id="412755"/>
    <lineage>
        <taxon>unclassified sequences</taxon>
        <taxon>metagenomes</taxon>
        <taxon>ecological metagenomes</taxon>
    </lineage>
</organism>
<gene>
    <name evidence="1" type="ORF">LCGC14_2770140</name>
</gene>
<protein>
    <submittedName>
        <fullName evidence="1">Uncharacterized protein</fullName>
    </submittedName>
</protein>
<sequence length="28" mass="3383">IIEEDYVDQAEVDRIYQSLQEQIDKLKT</sequence>
<name>A0A0F9B554_9ZZZZ</name>
<reference evidence="1" key="1">
    <citation type="journal article" date="2015" name="Nature">
        <title>Complex archaea that bridge the gap between prokaryotes and eukaryotes.</title>
        <authorList>
            <person name="Spang A."/>
            <person name="Saw J.H."/>
            <person name="Jorgensen S.L."/>
            <person name="Zaremba-Niedzwiedzka K."/>
            <person name="Martijn J."/>
            <person name="Lind A.E."/>
            <person name="van Eijk R."/>
            <person name="Schleper C."/>
            <person name="Guy L."/>
            <person name="Ettema T.J."/>
        </authorList>
    </citation>
    <scope>NUCLEOTIDE SEQUENCE</scope>
</reference>
<accession>A0A0F9B554</accession>
<dbReference type="AlphaFoldDB" id="A0A0F9B554"/>
<dbReference type="EMBL" id="LAZR01051161">
    <property type="protein sequence ID" value="KKK85754.1"/>
    <property type="molecule type" value="Genomic_DNA"/>
</dbReference>